<dbReference type="STRING" id="685588.A0A067TC02"/>
<proteinExistence type="predicted"/>
<dbReference type="GO" id="GO:0005869">
    <property type="term" value="C:dynactin complex"/>
    <property type="evidence" value="ECO:0007669"/>
    <property type="project" value="InterPro"/>
</dbReference>
<evidence type="ECO:0000256" key="2">
    <source>
        <dbReference type="SAM" id="MobiDB-lite"/>
    </source>
</evidence>
<dbReference type="GO" id="GO:0061640">
    <property type="term" value="P:cytoskeleton-dependent cytokinesis"/>
    <property type="evidence" value="ECO:0007669"/>
    <property type="project" value="InterPro"/>
</dbReference>
<dbReference type="Pfam" id="PF07426">
    <property type="entry name" value="Dynactin_p22"/>
    <property type="match status" value="1"/>
</dbReference>
<feature type="region of interest" description="Disordered" evidence="2">
    <location>
        <begin position="1"/>
        <end position="30"/>
    </location>
</feature>
<protein>
    <submittedName>
        <fullName evidence="3">Uncharacterized protein</fullName>
    </submittedName>
</protein>
<feature type="coiled-coil region" evidence="1">
    <location>
        <begin position="223"/>
        <end position="250"/>
    </location>
</feature>
<dbReference type="InterPro" id="IPR009991">
    <property type="entry name" value="DCTN3"/>
</dbReference>
<evidence type="ECO:0000313" key="3">
    <source>
        <dbReference type="EMBL" id="KDR80755.1"/>
    </source>
</evidence>
<dbReference type="EMBL" id="KL142371">
    <property type="protein sequence ID" value="KDR80755.1"/>
    <property type="molecule type" value="Genomic_DNA"/>
</dbReference>
<accession>A0A067TC02</accession>
<evidence type="ECO:0000313" key="4">
    <source>
        <dbReference type="Proteomes" id="UP000027222"/>
    </source>
</evidence>
<dbReference type="HOGENOM" id="CLU_052861_1_0_1"/>
<dbReference type="Proteomes" id="UP000027222">
    <property type="component" value="Unassembled WGS sequence"/>
</dbReference>
<keyword evidence="1" id="KW-0175">Coiled coil</keyword>
<evidence type="ECO:0000256" key="1">
    <source>
        <dbReference type="SAM" id="Coils"/>
    </source>
</evidence>
<dbReference type="OrthoDB" id="16729at2759"/>
<reference evidence="4" key="1">
    <citation type="journal article" date="2014" name="Proc. Natl. Acad. Sci. U.S.A.">
        <title>Extensive sampling of basidiomycete genomes demonstrates inadequacy of the white-rot/brown-rot paradigm for wood decay fungi.</title>
        <authorList>
            <person name="Riley R."/>
            <person name="Salamov A.A."/>
            <person name="Brown D.W."/>
            <person name="Nagy L.G."/>
            <person name="Floudas D."/>
            <person name="Held B.W."/>
            <person name="Levasseur A."/>
            <person name="Lombard V."/>
            <person name="Morin E."/>
            <person name="Otillar R."/>
            <person name="Lindquist E.A."/>
            <person name="Sun H."/>
            <person name="LaButti K.M."/>
            <person name="Schmutz J."/>
            <person name="Jabbour D."/>
            <person name="Luo H."/>
            <person name="Baker S.E."/>
            <person name="Pisabarro A.G."/>
            <person name="Walton J.D."/>
            <person name="Blanchette R.A."/>
            <person name="Henrissat B."/>
            <person name="Martin F."/>
            <person name="Cullen D."/>
            <person name="Hibbett D.S."/>
            <person name="Grigoriev I.V."/>
        </authorList>
    </citation>
    <scope>NUCLEOTIDE SEQUENCE [LARGE SCALE GENOMIC DNA]</scope>
    <source>
        <strain evidence="4">CBS 339.88</strain>
    </source>
</reference>
<dbReference type="AlphaFoldDB" id="A0A067TC02"/>
<gene>
    <name evidence="3" type="ORF">GALMADRAFT_207733</name>
</gene>
<sequence>MDSSNGASDGAKQHVRNLGGDHPASRSAPGKVDPVLALELRLRWLEALILGMKQDGGKGKGKELEYAGIGSANLKHGETLTRLAETVQTKLDKAVEGNEGLRRFMDNYNQNAHLLTPSFALSGILPDPPTYDNMSAEEINALLAEMEPDIRAADRDMLEIDALEKKGVTGAGNLPDYENLEPRLKAVLVGHEENAKLAASLEIRISALVERHATYVDTLSELFVAWDDTLTEAEDKVARMERERAERLRLGYE</sequence>
<organism evidence="3 4">
    <name type="scientific">Galerina marginata (strain CBS 339.88)</name>
    <dbReference type="NCBI Taxonomy" id="685588"/>
    <lineage>
        <taxon>Eukaryota</taxon>
        <taxon>Fungi</taxon>
        <taxon>Dikarya</taxon>
        <taxon>Basidiomycota</taxon>
        <taxon>Agaricomycotina</taxon>
        <taxon>Agaricomycetes</taxon>
        <taxon>Agaricomycetidae</taxon>
        <taxon>Agaricales</taxon>
        <taxon>Agaricineae</taxon>
        <taxon>Strophariaceae</taxon>
        <taxon>Galerina</taxon>
    </lineage>
</organism>
<keyword evidence="4" id="KW-1185">Reference proteome</keyword>
<name>A0A067TC02_GALM3</name>